<dbReference type="Proteomes" id="UP000265520">
    <property type="component" value="Unassembled WGS sequence"/>
</dbReference>
<proteinExistence type="predicted"/>
<keyword evidence="1" id="KW-0812">Transmembrane</keyword>
<evidence type="ECO:0000313" key="3">
    <source>
        <dbReference type="Proteomes" id="UP000265520"/>
    </source>
</evidence>
<keyword evidence="3" id="KW-1185">Reference proteome</keyword>
<gene>
    <name evidence="2" type="ORF">A2U01_0100413</name>
</gene>
<sequence>MPQFLRRSPLQFRTSNEKAFPRLLSVGLFDRTRGRCGAPLSIFLLLHLVFSLDLAVLLCLRLRPV</sequence>
<accession>A0A392UVI8</accession>
<dbReference type="EMBL" id="LXQA010967080">
    <property type="protein sequence ID" value="MCI79142.1"/>
    <property type="molecule type" value="Genomic_DNA"/>
</dbReference>
<keyword evidence="1" id="KW-0472">Membrane</keyword>
<feature type="transmembrane region" description="Helical" evidence="1">
    <location>
        <begin position="38"/>
        <end position="60"/>
    </location>
</feature>
<reference evidence="2 3" key="1">
    <citation type="journal article" date="2018" name="Front. Plant Sci.">
        <title>Red Clover (Trifolium pratense) and Zigzag Clover (T. medium) - A Picture of Genomic Similarities and Differences.</title>
        <authorList>
            <person name="Dluhosova J."/>
            <person name="Istvanek J."/>
            <person name="Nedelnik J."/>
            <person name="Repkova J."/>
        </authorList>
    </citation>
    <scope>NUCLEOTIDE SEQUENCE [LARGE SCALE GENOMIC DNA]</scope>
    <source>
        <strain evidence="3">cv. 10/8</strain>
        <tissue evidence="2">Leaf</tissue>
    </source>
</reference>
<organism evidence="2 3">
    <name type="scientific">Trifolium medium</name>
    <dbReference type="NCBI Taxonomy" id="97028"/>
    <lineage>
        <taxon>Eukaryota</taxon>
        <taxon>Viridiplantae</taxon>
        <taxon>Streptophyta</taxon>
        <taxon>Embryophyta</taxon>
        <taxon>Tracheophyta</taxon>
        <taxon>Spermatophyta</taxon>
        <taxon>Magnoliopsida</taxon>
        <taxon>eudicotyledons</taxon>
        <taxon>Gunneridae</taxon>
        <taxon>Pentapetalae</taxon>
        <taxon>rosids</taxon>
        <taxon>fabids</taxon>
        <taxon>Fabales</taxon>
        <taxon>Fabaceae</taxon>
        <taxon>Papilionoideae</taxon>
        <taxon>50 kb inversion clade</taxon>
        <taxon>NPAAA clade</taxon>
        <taxon>Hologalegina</taxon>
        <taxon>IRL clade</taxon>
        <taxon>Trifolieae</taxon>
        <taxon>Trifolium</taxon>
    </lineage>
</organism>
<dbReference type="AlphaFoldDB" id="A0A392UVI8"/>
<evidence type="ECO:0000256" key="1">
    <source>
        <dbReference type="SAM" id="Phobius"/>
    </source>
</evidence>
<keyword evidence="1" id="KW-1133">Transmembrane helix</keyword>
<feature type="non-terminal residue" evidence="2">
    <location>
        <position position="65"/>
    </location>
</feature>
<evidence type="ECO:0008006" key="4">
    <source>
        <dbReference type="Google" id="ProtNLM"/>
    </source>
</evidence>
<protein>
    <recommendedName>
        <fullName evidence="4">Transmembrane protein</fullName>
    </recommendedName>
</protein>
<name>A0A392UVI8_9FABA</name>
<evidence type="ECO:0000313" key="2">
    <source>
        <dbReference type="EMBL" id="MCI79142.1"/>
    </source>
</evidence>
<comment type="caution">
    <text evidence="2">The sequence shown here is derived from an EMBL/GenBank/DDBJ whole genome shotgun (WGS) entry which is preliminary data.</text>
</comment>